<evidence type="ECO:0000313" key="3">
    <source>
        <dbReference type="EMBL" id="CAD7659450.1"/>
    </source>
</evidence>
<dbReference type="SMART" id="SM00225">
    <property type="entry name" value="BTB"/>
    <property type="match status" value="1"/>
</dbReference>
<dbReference type="PANTHER" id="PTHR45774:SF4">
    <property type="entry name" value="AXUNDEAD, ISOFORM F"/>
    <property type="match status" value="1"/>
</dbReference>
<dbReference type="InterPro" id="IPR000210">
    <property type="entry name" value="BTB/POZ_dom"/>
</dbReference>
<dbReference type="SMART" id="SM00875">
    <property type="entry name" value="BACK"/>
    <property type="match status" value="1"/>
</dbReference>
<dbReference type="OrthoDB" id="6415400at2759"/>
<keyword evidence="4" id="KW-1185">Reference proteome</keyword>
<dbReference type="Pfam" id="PF07707">
    <property type="entry name" value="BACK"/>
    <property type="match status" value="1"/>
</dbReference>
<dbReference type="PANTHER" id="PTHR45774">
    <property type="entry name" value="BTB/POZ DOMAIN-CONTAINING"/>
    <property type="match status" value="1"/>
</dbReference>
<dbReference type="InterPro" id="IPR011705">
    <property type="entry name" value="BACK"/>
</dbReference>
<dbReference type="InterPro" id="IPR011333">
    <property type="entry name" value="SKP1/BTB/POZ_sf"/>
</dbReference>
<dbReference type="Gene3D" id="1.25.40.420">
    <property type="match status" value="1"/>
</dbReference>
<reference evidence="3" key="1">
    <citation type="submission" date="2020-11" db="EMBL/GenBank/DDBJ databases">
        <authorList>
            <person name="Tran Van P."/>
        </authorList>
    </citation>
    <scope>NUCLEOTIDE SEQUENCE</scope>
</reference>
<evidence type="ECO:0000259" key="2">
    <source>
        <dbReference type="PROSITE" id="PS50097"/>
    </source>
</evidence>
<gene>
    <name evidence="3" type="ORF">ONB1V03_LOCUS16045</name>
</gene>
<dbReference type="Pfam" id="PF00651">
    <property type="entry name" value="BTB"/>
    <property type="match status" value="1"/>
</dbReference>
<feature type="domain" description="BTB" evidence="2">
    <location>
        <begin position="30"/>
        <end position="104"/>
    </location>
</feature>
<dbReference type="Proteomes" id="UP000728032">
    <property type="component" value="Unassembled WGS sequence"/>
</dbReference>
<dbReference type="PROSITE" id="PS50097">
    <property type="entry name" value="BTB"/>
    <property type="match status" value="1"/>
</dbReference>
<accession>A0A7R9MGG1</accession>
<dbReference type="AlphaFoldDB" id="A0A7R9MGG1"/>
<evidence type="ECO:0000313" key="4">
    <source>
        <dbReference type="Proteomes" id="UP000728032"/>
    </source>
</evidence>
<dbReference type="SUPFAM" id="SSF54695">
    <property type="entry name" value="POZ domain"/>
    <property type="match status" value="1"/>
</dbReference>
<dbReference type="GO" id="GO:0005829">
    <property type="term" value="C:cytosol"/>
    <property type="evidence" value="ECO:0007669"/>
    <property type="project" value="TreeGrafter"/>
</dbReference>
<protein>
    <recommendedName>
        <fullName evidence="2">BTB domain-containing protein</fullName>
    </recommendedName>
</protein>
<organism evidence="3">
    <name type="scientific">Oppiella nova</name>
    <dbReference type="NCBI Taxonomy" id="334625"/>
    <lineage>
        <taxon>Eukaryota</taxon>
        <taxon>Metazoa</taxon>
        <taxon>Ecdysozoa</taxon>
        <taxon>Arthropoda</taxon>
        <taxon>Chelicerata</taxon>
        <taxon>Arachnida</taxon>
        <taxon>Acari</taxon>
        <taxon>Acariformes</taxon>
        <taxon>Sarcoptiformes</taxon>
        <taxon>Oribatida</taxon>
        <taxon>Brachypylina</taxon>
        <taxon>Oppioidea</taxon>
        <taxon>Oppiidae</taxon>
        <taxon>Oppiella</taxon>
    </lineage>
</organism>
<sequence>MAPNDSHHSATSQPSAPSPGLVLFNSEEQSDIVFMVGNEGEPSWRIPAHSFIVENASPVFKAIVDTTDRTGQQQTTIRQINYCKPEVFRIILRYIYTNEIAMGSVPTALTLFTAANQFLLNDLCRQCLAFLYDHCRADNVLDMLAHFTQFSYLRPAYLAPDINTFNGAGGCPSSPSALNRQSSLQFHSNCDNVLNELITRCYHTLDREAAVILESEAFANLEHDLVVKILSRDTLNVATESTVWEAIKSWSCQQCARECRELTADNRRSVLGKALYCPRYLTMTADEFMRGPHAGDLLSEQERQALLARLTGDAQWPLPVHLTGRKLDVRRAFVDQSPARGSRLADDRVLSADMSPTDGSMNGRTSGANAGIVAKKKSTSKKLLNGLGDLVICVIRLLD</sequence>
<name>A0A7R9MGG1_9ACAR</name>
<evidence type="ECO:0000256" key="1">
    <source>
        <dbReference type="SAM" id="MobiDB-lite"/>
    </source>
</evidence>
<dbReference type="GO" id="GO:0022008">
    <property type="term" value="P:neurogenesis"/>
    <property type="evidence" value="ECO:0007669"/>
    <property type="project" value="TreeGrafter"/>
</dbReference>
<dbReference type="EMBL" id="OC932255">
    <property type="protein sequence ID" value="CAD7659450.1"/>
    <property type="molecule type" value="Genomic_DNA"/>
</dbReference>
<dbReference type="Gene3D" id="3.30.710.10">
    <property type="entry name" value="Potassium Channel Kv1.1, Chain A"/>
    <property type="match status" value="1"/>
</dbReference>
<proteinExistence type="predicted"/>
<feature type="region of interest" description="Disordered" evidence="1">
    <location>
        <begin position="1"/>
        <end position="21"/>
    </location>
</feature>
<dbReference type="EMBL" id="CAJPVJ010017430">
    <property type="protein sequence ID" value="CAG2176612.1"/>
    <property type="molecule type" value="Genomic_DNA"/>
</dbReference>